<feature type="region of interest" description="Disordered" evidence="1">
    <location>
        <begin position="279"/>
        <end position="300"/>
    </location>
</feature>
<keyword evidence="4" id="KW-1185">Reference proteome</keyword>
<organism evidence="3 4">
    <name type="scientific">Jhaorihella thermophila</name>
    <dbReference type="NCBI Taxonomy" id="488547"/>
    <lineage>
        <taxon>Bacteria</taxon>
        <taxon>Pseudomonadati</taxon>
        <taxon>Pseudomonadota</taxon>
        <taxon>Alphaproteobacteria</taxon>
        <taxon>Rhodobacterales</taxon>
        <taxon>Paracoccaceae</taxon>
        <taxon>Jhaorihella</taxon>
    </lineage>
</organism>
<gene>
    <name evidence="3" type="ORF">SAMN05421751_1342</name>
</gene>
<dbReference type="AlphaFoldDB" id="A0A1H5ZB09"/>
<feature type="signal peptide" evidence="2">
    <location>
        <begin position="1"/>
        <end position="21"/>
    </location>
</feature>
<protein>
    <submittedName>
        <fullName evidence="3">Uncharacterized protein</fullName>
    </submittedName>
</protein>
<accession>A0A1H5ZB09</accession>
<dbReference type="RefSeq" id="WP_104009396.1">
    <property type="nucleotide sequence ID" value="NZ_FNVD01000034.1"/>
</dbReference>
<reference evidence="3 4" key="1">
    <citation type="submission" date="2016-10" db="EMBL/GenBank/DDBJ databases">
        <authorList>
            <person name="de Groot N.N."/>
        </authorList>
    </citation>
    <scope>NUCLEOTIDE SEQUENCE [LARGE SCALE GENOMIC DNA]</scope>
    <source>
        <strain evidence="3 4">DSM 23413</strain>
    </source>
</reference>
<evidence type="ECO:0000313" key="4">
    <source>
        <dbReference type="Proteomes" id="UP000236742"/>
    </source>
</evidence>
<feature type="chain" id="PRO_5009291441" evidence="2">
    <location>
        <begin position="22"/>
        <end position="961"/>
    </location>
</feature>
<dbReference type="OrthoDB" id="9822590at2"/>
<name>A0A1H5ZB09_9RHOB</name>
<sequence length="961" mass="104122">MLRKMLLAISAICAWTGVAVAEPVEIWLGLSGCDRTRMPFRLTVMEDGAIRLSGEFTARTLAGTFTTDAVALAHAAWLSDRAPPGETQFGLVGNVDRDAGLMVGTVEGLEHCPAFVAKRIELPPPAQAPALLAKVAPVRNARDTLSMEDCEAYFSWLADGKFIAPAGKGPRVNTALADQARMQAVLGADIYRWRIENRNQIKKLAACRQKFNRSGDPRHKALLQAAQRNGGVVPAPLAQDPNGRGGGQWIFAFMAAHPDIFEELEHLLRLAAAAPDSVLAQSPSAPKGGASPEAAEPAPTAREWVGVLSCGRGGDRYLRVTQSEKGVVVTTGPGLFNLAAPASLLMAGRVTEGQFDLDPTAWLERSNSVLGRAKPIALRATGEAELRLIHGKVEGDADCETFRAYLQTPADLPISPVGILFQSRVDDAACTALGRWLAAGEVDRIGGFRFNTLILDEKAIVEVLGKPLHLWTNDDVNTFRRMTSECRGRLTQSATIEDSTLAGAIEDWTVKPLSTLVSPGRPTDWMHLDLIRVMGDEADRRSQDRIESAKALPAVFESLSRIDAWNAETERGTGELAYLRQSARLDHLAQMAEIRRMLASRIAADELARLAAYPATLEGLQDAERIKNETGARLEAYNALVAARELAAGFADMAAEKGLVVWRDFLRINTPRVVELAEADYRAFGEIRELDHTEDALMRFARPHSAPSTGNAYRAYRGHRDNAVEAMVAASLSGLLEWIEAVPLTNAGLQAAENMLAETFPGGVRSPAARALQEAIAKKRSGYNPAGYFRPDFVYGLMRGHWSDIDYRGLENLAYFSTLLHQLRRACPQEVSVNTGSLTAYVLRGAKDAMDRLKRGEVKNRTEAQRALLLLLNLTTNQPGCKVDFFGNPTNNCTTQEDFAAATQLLMTSFPALSDVRKLLAGGCGDQAVSEVASGASRFVGLHPFSGGVSASPIPAIDEFL</sequence>
<evidence type="ECO:0000256" key="1">
    <source>
        <dbReference type="SAM" id="MobiDB-lite"/>
    </source>
</evidence>
<feature type="compositionally biased region" description="Low complexity" evidence="1">
    <location>
        <begin position="282"/>
        <end position="299"/>
    </location>
</feature>
<dbReference type="Proteomes" id="UP000236742">
    <property type="component" value="Unassembled WGS sequence"/>
</dbReference>
<proteinExistence type="predicted"/>
<keyword evidence="2" id="KW-0732">Signal</keyword>
<evidence type="ECO:0000313" key="3">
    <source>
        <dbReference type="EMBL" id="SEG33482.1"/>
    </source>
</evidence>
<dbReference type="EMBL" id="FNVD01000034">
    <property type="protein sequence ID" value="SEG33482.1"/>
    <property type="molecule type" value="Genomic_DNA"/>
</dbReference>
<evidence type="ECO:0000256" key="2">
    <source>
        <dbReference type="SAM" id="SignalP"/>
    </source>
</evidence>